<evidence type="ECO:0000313" key="2">
    <source>
        <dbReference type="Proteomes" id="UP000236163"/>
    </source>
</evidence>
<dbReference type="EMBL" id="JWSP02000006">
    <property type="protein sequence ID" value="PNO27875.1"/>
    <property type="molecule type" value="Genomic_DNA"/>
</dbReference>
<protein>
    <submittedName>
        <fullName evidence="1">Uncharacterized protein</fullName>
    </submittedName>
</protein>
<organism evidence="1 2">
    <name type="scientific">Salmonella enterica subsp. houtenae serovar 50:g,z51:-</name>
    <dbReference type="NCBI Taxonomy" id="1173947"/>
    <lineage>
        <taxon>Bacteria</taxon>
        <taxon>Pseudomonadati</taxon>
        <taxon>Pseudomonadota</taxon>
        <taxon>Gammaproteobacteria</taxon>
        <taxon>Enterobacterales</taxon>
        <taxon>Enterobacteriaceae</taxon>
        <taxon>Salmonella</taxon>
    </lineage>
</organism>
<sequence length="123" mass="15183">MSEYRSDFSGDYTNYHDSVKCPHSFIFAMSFVWQYFRYDSSFHDPYTSSVWYSYKLDEPAFNFYTMEQQASIIADYWLLNKHDIVEYKDISNYQEYDKFGVDIKRDLLRSYEFMLRMHIQYME</sequence>
<comment type="caution">
    <text evidence="1">The sequence shown here is derived from an EMBL/GenBank/DDBJ whole genome shotgun (WGS) entry which is preliminary data.</text>
</comment>
<accession>A0A2K0IXX5</accession>
<dbReference type="Proteomes" id="UP000236163">
    <property type="component" value="Unassembled WGS sequence"/>
</dbReference>
<gene>
    <name evidence="1" type="ORF">RK55_024080</name>
</gene>
<proteinExistence type="predicted"/>
<evidence type="ECO:0000313" key="1">
    <source>
        <dbReference type="EMBL" id="PNO27875.1"/>
    </source>
</evidence>
<reference evidence="2" key="1">
    <citation type="submission" date="2017-12" db="EMBL/GenBank/DDBJ databases">
        <title>FDA dAtabase for Regulatory Grade micrObial Sequences (FDA-ARGOS): Supporting development and validation of Infectious Disease Dx tests.</title>
        <authorList>
            <person name="Sichtig H."/>
            <person name="Tallon L."/>
            <person name="Sadzewicz L."/>
            <person name="Sengamalay N."/>
            <person name="Nagaraj S."/>
            <person name="Vavikolanu K."/>
            <person name="Aluvathingal J."/>
            <person name="Nadendla S."/>
            <person name="Pirone D.C."/>
            <person name="Hoffman M."/>
            <person name="Muruvanda T."/>
            <person name="Allard M."/>
            <person name="Evans P."/>
        </authorList>
    </citation>
    <scope>NUCLEOTIDE SEQUENCE [LARGE SCALE GENOMIC DNA]</scope>
    <source>
        <strain evidence="2">FDAARGOS_55</strain>
    </source>
</reference>
<name>A0A2K0IXX5_SALHO</name>
<dbReference type="AlphaFoldDB" id="A0A2K0IXX5"/>